<feature type="transmembrane region" description="Helical" evidence="1">
    <location>
        <begin position="80"/>
        <end position="99"/>
    </location>
</feature>
<sequence>MLHPSPLISDSTSFDSSDSSAIDILISDSTSCFIRLNIVVTPWRPLPSHRLILFTALLPSLLHDSLNEVSESNFEDSLHLAYSLSVSLVVVFHICIFNLRKRENQSEE</sequence>
<evidence type="ECO:0000313" key="2">
    <source>
        <dbReference type="EMBL" id="CAI8607099.1"/>
    </source>
</evidence>
<accession>A0AAV1AAK0</accession>
<dbReference type="Proteomes" id="UP001157006">
    <property type="component" value="Chromosome 4"/>
</dbReference>
<evidence type="ECO:0000313" key="3">
    <source>
        <dbReference type="Proteomes" id="UP001157006"/>
    </source>
</evidence>
<keyword evidence="1" id="KW-1133">Transmembrane helix</keyword>
<keyword evidence="3" id="KW-1185">Reference proteome</keyword>
<gene>
    <name evidence="2" type="ORF">VFH_IV022280</name>
</gene>
<proteinExistence type="predicted"/>
<dbReference type="EMBL" id="OX451739">
    <property type="protein sequence ID" value="CAI8607099.1"/>
    <property type="molecule type" value="Genomic_DNA"/>
</dbReference>
<keyword evidence="1" id="KW-0472">Membrane</keyword>
<protein>
    <submittedName>
        <fullName evidence="2">Uncharacterized protein</fullName>
    </submittedName>
</protein>
<keyword evidence="1" id="KW-0812">Transmembrane</keyword>
<evidence type="ECO:0000256" key="1">
    <source>
        <dbReference type="SAM" id="Phobius"/>
    </source>
</evidence>
<dbReference type="AlphaFoldDB" id="A0AAV1AAK0"/>
<organism evidence="2 3">
    <name type="scientific">Vicia faba</name>
    <name type="common">Broad bean</name>
    <name type="synonym">Faba vulgaris</name>
    <dbReference type="NCBI Taxonomy" id="3906"/>
    <lineage>
        <taxon>Eukaryota</taxon>
        <taxon>Viridiplantae</taxon>
        <taxon>Streptophyta</taxon>
        <taxon>Embryophyta</taxon>
        <taxon>Tracheophyta</taxon>
        <taxon>Spermatophyta</taxon>
        <taxon>Magnoliopsida</taxon>
        <taxon>eudicotyledons</taxon>
        <taxon>Gunneridae</taxon>
        <taxon>Pentapetalae</taxon>
        <taxon>rosids</taxon>
        <taxon>fabids</taxon>
        <taxon>Fabales</taxon>
        <taxon>Fabaceae</taxon>
        <taxon>Papilionoideae</taxon>
        <taxon>50 kb inversion clade</taxon>
        <taxon>NPAAA clade</taxon>
        <taxon>Hologalegina</taxon>
        <taxon>IRL clade</taxon>
        <taxon>Fabeae</taxon>
        <taxon>Vicia</taxon>
    </lineage>
</organism>
<reference evidence="2 3" key="1">
    <citation type="submission" date="2023-01" db="EMBL/GenBank/DDBJ databases">
        <authorList>
            <person name="Kreplak J."/>
        </authorList>
    </citation>
    <scope>NUCLEOTIDE SEQUENCE [LARGE SCALE GENOMIC DNA]</scope>
</reference>
<name>A0AAV1AAK0_VICFA</name>